<gene>
    <name evidence="1" type="ORF">BXU00_02435</name>
</gene>
<protein>
    <submittedName>
        <fullName evidence="1">Uncharacterized protein</fullName>
    </submittedName>
</protein>
<reference evidence="1 2" key="1">
    <citation type="journal article" date="2018" name="Syst. Appl. Microbiol.">
        <title>A new symbiotic nanoarchaeote (Candidatus Nanoclepta minutus) and its host (Zestosphaera tikiterensis gen. nov., sp. nov.) from a New Zealand hot spring.</title>
        <authorList>
            <person name="St John E."/>
            <person name="Liu Y."/>
            <person name="Podar M."/>
            <person name="Stott M.B."/>
            <person name="Meneghin J."/>
            <person name="Chen Z."/>
            <person name="Lagutin K."/>
            <person name="Mitchell K."/>
            <person name="Reysenbach A.L."/>
        </authorList>
    </citation>
    <scope>NUCLEOTIDE SEQUENCE [LARGE SCALE GENOMIC DNA]</scope>
    <source>
        <strain evidence="1">NZ3</strain>
    </source>
</reference>
<dbReference type="EMBL" id="MWMI01000004">
    <property type="protein sequence ID" value="RIB35167.1"/>
    <property type="molecule type" value="Genomic_DNA"/>
</dbReference>
<proteinExistence type="predicted"/>
<sequence>MTYAIIKCPHCKKLFIKEIRSKKTLERSITCKICGKNFKIISKKYGNTIIKTFEDIRVAQVYLRKLTEEYYRK</sequence>
<accession>A0A397WNK6</accession>
<dbReference type="InterPro" id="IPR036236">
    <property type="entry name" value="Znf_C2H2_sf"/>
</dbReference>
<dbReference type="AlphaFoldDB" id="A0A397WNK6"/>
<dbReference type="SUPFAM" id="SSF57667">
    <property type="entry name" value="beta-beta-alpha zinc fingers"/>
    <property type="match status" value="1"/>
</dbReference>
<comment type="caution">
    <text evidence="1">The sequence shown here is derived from an EMBL/GenBank/DDBJ whole genome shotgun (WGS) entry which is preliminary data.</text>
</comment>
<dbReference type="Proteomes" id="UP000266622">
    <property type="component" value="Unassembled WGS sequence"/>
</dbReference>
<name>A0A397WNK6_9ARCH</name>
<evidence type="ECO:0000313" key="2">
    <source>
        <dbReference type="Proteomes" id="UP000266622"/>
    </source>
</evidence>
<organism evidence="1 2">
    <name type="scientific">Candidatus Nanoclepta minutus</name>
    <dbReference type="NCBI Taxonomy" id="1940235"/>
    <lineage>
        <taxon>Archaea</taxon>
        <taxon>Nanobdellota</taxon>
        <taxon>Candidatus Nanoclepta</taxon>
    </lineage>
</organism>
<evidence type="ECO:0000313" key="1">
    <source>
        <dbReference type="EMBL" id="RIB35167.1"/>
    </source>
</evidence>